<keyword evidence="1" id="KW-1133">Transmembrane helix</keyword>
<keyword evidence="1" id="KW-0472">Membrane</keyword>
<feature type="transmembrane region" description="Helical" evidence="1">
    <location>
        <begin position="41"/>
        <end position="60"/>
    </location>
</feature>
<feature type="transmembrane region" description="Helical" evidence="1">
    <location>
        <begin position="106"/>
        <end position="125"/>
    </location>
</feature>
<feature type="transmembrane region" description="Helical" evidence="1">
    <location>
        <begin position="146"/>
        <end position="175"/>
    </location>
</feature>
<dbReference type="EMBL" id="JABXYM010000001">
    <property type="protein sequence ID" value="MCR6097836.1"/>
    <property type="molecule type" value="Genomic_DNA"/>
</dbReference>
<evidence type="ECO:0000313" key="2">
    <source>
        <dbReference type="EMBL" id="MCR6097836.1"/>
    </source>
</evidence>
<dbReference type="AlphaFoldDB" id="A0A9Q4B3W3"/>
<name>A0A9Q4B3W3_SALAG</name>
<evidence type="ECO:0000256" key="1">
    <source>
        <dbReference type="SAM" id="Phobius"/>
    </source>
</evidence>
<organism evidence="2 3">
    <name type="scientific">Salipaludibacillus agaradhaerens</name>
    <name type="common">Bacillus agaradhaerens</name>
    <dbReference type="NCBI Taxonomy" id="76935"/>
    <lineage>
        <taxon>Bacteria</taxon>
        <taxon>Bacillati</taxon>
        <taxon>Bacillota</taxon>
        <taxon>Bacilli</taxon>
        <taxon>Bacillales</taxon>
        <taxon>Bacillaceae</taxon>
    </lineage>
</organism>
<comment type="caution">
    <text evidence="2">The sequence shown here is derived from an EMBL/GenBank/DDBJ whole genome shotgun (WGS) entry which is preliminary data.</text>
</comment>
<keyword evidence="3" id="KW-1185">Reference proteome</keyword>
<evidence type="ECO:0000313" key="3">
    <source>
        <dbReference type="Proteomes" id="UP001057753"/>
    </source>
</evidence>
<dbReference type="InterPro" id="IPR024399">
    <property type="entry name" value="DUF2628"/>
</dbReference>
<dbReference type="Pfam" id="PF10947">
    <property type="entry name" value="DUF2628"/>
    <property type="match status" value="1"/>
</dbReference>
<gene>
    <name evidence="2" type="ORF">HXA33_14965</name>
</gene>
<reference evidence="2" key="1">
    <citation type="submission" date="2020-06" db="EMBL/GenBank/DDBJ databases">
        <title>Insight into the genomes of haloalkaliphilic bacilli from Kenyan soda lakes.</title>
        <authorList>
            <person name="Mwirichia R."/>
            <person name="Villamizar G.C."/>
            <person name="Poehlein A."/>
            <person name="Mugweru J."/>
            <person name="Kipnyargis A."/>
            <person name="Kiplimo D."/>
            <person name="Orwa P."/>
            <person name="Daniel R."/>
        </authorList>
    </citation>
    <scope>NUCLEOTIDE SEQUENCE</scope>
    <source>
        <strain evidence="2">B1096_S55</strain>
    </source>
</reference>
<keyword evidence="1" id="KW-0812">Transmembrane</keyword>
<sequence>MTHQQPFSEHDFLARSDDIQPLIATNVTYYFNKWHASPAPFSFSGWNWAAFLLAPFWLAYRHMYGSLLITSLIYFMCQLLVTYLPLTTYLGLSQELSDTLTVVWQISYPIMIHLFFGWKGNALYARRIAMLAQWKKGLRDKPLAPLFSKSGTSMITAIIIPFLLLLGGSLSLFAVKDALTPSLPPGVYIFSDSEPSPSDMRNTTLNPSFEKYSARINFVYIGEEPVEGRPFTIRLYHKADEGMEWVLEREREYDIFTSNRVVLDVVDAEDPAVKTGRYRLVIYVEDEVEAEEQFTIVPPSH</sequence>
<dbReference type="Proteomes" id="UP001057753">
    <property type="component" value="Unassembled WGS sequence"/>
</dbReference>
<proteinExistence type="predicted"/>
<accession>A0A9Q4B3W3</accession>
<dbReference type="RefSeq" id="WP_257822213.1">
    <property type="nucleotide sequence ID" value="NZ_JABXYM010000001.1"/>
</dbReference>
<protein>
    <submittedName>
        <fullName evidence="2">DUF2628 domain-containing protein</fullName>
    </submittedName>
</protein>
<feature type="transmembrane region" description="Helical" evidence="1">
    <location>
        <begin position="67"/>
        <end position="86"/>
    </location>
</feature>